<organism evidence="1">
    <name type="scientific">Lepeophtheirus salmonis</name>
    <name type="common">Salmon louse</name>
    <name type="synonym">Caligus salmonis</name>
    <dbReference type="NCBI Taxonomy" id="72036"/>
    <lineage>
        <taxon>Eukaryota</taxon>
        <taxon>Metazoa</taxon>
        <taxon>Ecdysozoa</taxon>
        <taxon>Arthropoda</taxon>
        <taxon>Crustacea</taxon>
        <taxon>Multicrustacea</taxon>
        <taxon>Hexanauplia</taxon>
        <taxon>Copepoda</taxon>
        <taxon>Siphonostomatoida</taxon>
        <taxon>Caligidae</taxon>
        <taxon>Lepeophtheirus</taxon>
    </lineage>
</organism>
<dbReference type="EMBL" id="HACA01012320">
    <property type="protein sequence ID" value="CDW29681.1"/>
    <property type="molecule type" value="Transcribed_RNA"/>
</dbReference>
<evidence type="ECO:0000313" key="1">
    <source>
        <dbReference type="EMBL" id="CDW29681.1"/>
    </source>
</evidence>
<sequence>MKRRFLCSLTFFQATFPILQDSSRWHLFC</sequence>
<name>A0A0K2TWC2_LEPSM</name>
<dbReference type="AlphaFoldDB" id="A0A0K2TWC2"/>
<protein>
    <submittedName>
        <fullName evidence="1">Uncharacterized protein</fullName>
    </submittedName>
</protein>
<proteinExistence type="predicted"/>
<reference evidence="1" key="1">
    <citation type="submission" date="2014-05" db="EMBL/GenBank/DDBJ databases">
        <authorList>
            <person name="Chronopoulou M."/>
        </authorList>
    </citation>
    <scope>NUCLEOTIDE SEQUENCE</scope>
    <source>
        <tissue evidence="1">Whole organism</tissue>
    </source>
</reference>
<accession>A0A0K2TWC2</accession>